<accession>A0A2T2WQM2</accession>
<dbReference type="InterPro" id="IPR011518">
    <property type="entry name" value="Transposase_36"/>
</dbReference>
<gene>
    <name evidence="1" type="ORF">C7B43_18730</name>
</gene>
<dbReference type="EMBL" id="PXYT01000074">
    <property type="protein sequence ID" value="PSR24538.1"/>
    <property type="molecule type" value="Genomic_DNA"/>
</dbReference>
<evidence type="ECO:0000313" key="2">
    <source>
        <dbReference type="Proteomes" id="UP000242699"/>
    </source>
</evidence>
<organism evidence="1 2">
    <name type="scientific">Sulfobacillus benefaciens</name>
    <dbReference type="NCBI Taxonomy" id="453960"/>
    <lineage>
        <taxon>Bacteria</taxon>
        <taxon>Bacillati</taxon>
        <taxon>Bacillota</taxon>
        <taxon>Clostridia</taxon>
        <taxon>Eubacteriales</taxon>
        <taxon>Clostridiales Family XVII. Incertae Sedis</taxon>
        <taxon>Sulfobacillus</taxon>
    </lineage>
</organism>
<protein>
    <submittedName>
        <fullName evidence="1">Uncharacterized protein</fullName>
    </submittedName>
</protein>
<dbReference type="Pfam" id="PF07592">
    <property type="entry name" value="DDE_Tnp_ISAZ013"/>
    <property type="match status" value="1"/>
</dbReference>
<evidence type="ECO:0000313" key="1">
    <source>
        <dbReference type="EMBL" id="PSR24538.1"/>
    </source>
</evidence>
<reference evidence="1 2" key="1">
    <citation type="journal article" date="2014" name="BMC Genomics">
        <title>Comparison of environmental and isolate Sulfobacillus genomes reveals diverse carbon, sulfur, nitrogen, and hydrogen metabolisms.</title>
        <authorList>
            <person name="Justice N.B."/>
            <person name="Norman A."/>
            <person name="Brown C.T."/>
            <person name="Singh A."/>
            <person name="Thomas B.C."/>
            <person name="Banfield J.F."/>
        </authorList>
    </citation>
    <scope>NUCLEOTIDE SEQUENCE [LARGE SCALE GENOMIC DNA]</scope>
    <source>
        <strain evidence="1">AMDSBA1</strain>
    </source>
</reference>
<name>A0A2T2WQM2_9FIRM</name>
<proteinExistence type="predicted"/>
<sequence length="78" mass="8895">MSAISINRLNRPLESFETVVRCIAPTQTRRGGQVRAEWDEDSYEKGHQVDDATFQVLNIARQPGHGEWNEIVEPQSQT</sequence>
<comment type="caution">
    <text evidence="1">The sequence shown here is derived from an EMBL/GenBank/DDBJ whole genome shotgun (WGS) entry which is preliminary data.</text>
</comment>
<dbReference type="Proteomes" id="UP000242699">
    <property type="component" value="Unassembled WGS sequence"/>
</dbReference>
<dbReference type="AlphaFoldDB" id="A0A2T2WQM2"/>